<name>A0A345DMS9_9MOLU</name>
<keyword evidence="3" id="KW-1185">Reference proteome</keyword>
<organism evidence="2 3">
    <name type="scientific">Spiroplasma phoeniceum P40</name>
    <dbReference type="NCBI Taxonomy" id="1276259"/>
    <lineage>
        <taxon>Bacteria</taxon>
        <taxon>Bacillati</taxon>
        <taxon>Mycoplasmatota</taxon>
        <taxon>Mollicutes</taxon>
        <taxon>Entomoplasmatales</taxon>
        <taxon>Spiroplasmataceae</taxon>
        <taxon>Spiroplasma</taxon>
    </lineage>
</organism>
<keyword evidence="1" id="KW-1133">Transmembrane helix</keyword>
<proteinExistence type="predicted"/>
<feature type="transmembrane region" description="Helical" evidence="1">
    <location>
        <begin position="12"/>
        <end position="32"/>
    </location>
</feature>
<keyword evidence="1" id="KW-0472">Membrane</keyword>
<reference evidence="3" key="1">
    <citation type="submission" date="2018-07" db="EMBL/GenBank/DDBJ databases">
        <title>Complete Genome Sequence of Spiroplasma phoeniceum.</title>
        <authorList>
            <person name="Davis R.E."/>
            <person name="Shao J.Y."/>
            <person name="Zhao Y."/>
            <person name="Silver A."/>
            <person name="Stump z."/>
            <person name="Gasparich G."/>
        </authorList>
    </citation>
    <scope>NUCLEOTIDE SEQUENCE [LARGE SCALE GENOMIC DNA]</scope>
    <source>
        <strain evidence="3">P40</strain>
    </source>
</reference>
<dbReference type="EMBL" id="CP031088">
    <property type="protein sequence ID" value="AXF95517.1"/>
    <property type="molecule type" value="Genomic_DNA"/>
</dbReference>
<protein>
    <submittedName>
        <fullName evidence="2">Uncharacterized protein</fullName>
    </submittedName>
</protein>
<dbReference type="Proteomes" id="UP000253689">
    <property type="component" value="Chromosome"/>
</dbReference>
<evidence type="ECO:0000313" key="3">
    <source>
        <dbReference type="Proteomes" id="UP000253689"/>
    </source>
</evidence>
<sequence length="56" mass="6701">MKKLFYYFRSLIYFACIVFLKSCGGNVLFLILKNQTTKTKITKILFLLVFLKRLIF</sequence>
<dbReference type="KEGG" id="sphh:SDAV_00523"/>
<evidence type="ECO:0000256" key="1">
    <source>
        <dbReference type="SAM" id="Phobius"/>
    </source>
</evidence>
<evidence type="ECO:0000313" key="2">
    <source>
        <dbReference type="EMBL" id="AXF95517.1"/>
    </source>
</evidence>
<gene>
    <name evidence="2" type="ORF">SDAV_00523</name>
</gene>
<accession>A0A345DMS9</accession>
<keyword evidence="1" id="KW-0812">Transmembrane</keyword>
<dbReference type="AlphaFoldDB" id="A0A345DMS9"/>